<name>A0A814CFA6_9BILA</name>
<comment type="caution">
    <text evidence="1">The sequence shown here is derived from an EMBL/GenBank/DDBJ whole genome shotgun (WGS) entry which is preliminary data.</text>
</comment>
<sequence>MDYTMKKIGKNIISLTQSNSDSDGSKWVESKKLLARKIFCQDRAKVIVVVSKRNLTDILSDQVSNFRDSIKHSNDLSITSLKFDDIDYYITLMENVPEEIIDDLVNSQEFIWGNLWLFRINKTESNLNDNLINEIKCVLSKSTFIEMPNINSELLASTSDGCELLWFNPSSNEF</sequence>
<dbReference type="EMBL" id="CAJNOM010000057">
    <property type="protein sequence ID" value="CAF0941751.1"/>
    <property type="molecule type" value="Genomic_DNA"/>
</dbReference>
<reference evidence="1" key="1">
    <citation type="submission" date="2021-02" db="EMBL/GenBank/DDBJ databases">
        <authorList>
            <person name="Nowell W R."/>
        </authorList>
    </citation>
    <scope>NUCLEOTIDE SEQUENCE</scope>
</reference>
<dbReference type="Proteomes" id="UP000663832">
    <property type="component" value="Unassembled WGS sequence"/>
</dbReference>
<organism evidence="1 2">
    <name type="scientific">Adineta steineri</name>
    <dbReference type="NCBI Taxonomy" id="433720"/>
    <lineage>
        <taxon>Eukaryota</taxon>
        <taxon>Metazoa</taxon>
        <taxon>Spiralia</taxon>
        <taxon>Gnathifera</taxon>
        <taxon>Rotifera</taxon>
        <taxon>Eurotatoria</taxon>
        <taxon>Bdelloidea</taxon>
        <taxon>Adinetida</taxon>
        <taxon>Adinetidae</taxon>
        <taxon>Adineta</taxon>
    </lineage>
</organism>
<protein>
    <submittedName>
        <fullName evidence="1">Uncharacterized protein</fullName>
    </submittedName>
</protein>
<gene>
    <name evidence="1" type="ORF">QVE165_LOCUS11695</name>
</gene>
<accession>A0A814CFA6</accession>
<proteinExistence type="predicted"/>
<evidence type="ECO:0000313" key="1">
    <source>
        <dbReference type="EMBL" id="CAF0941751.1"/>
    </source>
</evidence>
<dbReference type="AlphaFoldDB" id="A0A814CFA6"/>
<keyword evidence="2" id="KW-1185">Reference proteome</keyword>
<evidence type="ECO:0000313" key="2">
    <source>
        <dbReference type="Proteomes" id="UP000663832"/>
    </source>
</evidence>
<dbReference type="OrthoDB" id="7615289at2759"/>